<dbReference type="PIRSF" id="PIRSF002070">
    <property type="entry name" value="SSB"/>
    <property type="match status" value="1"/>
</dbReference>
<keyword evidence="1" id="KW-0238">DNA-binding</keyword>
<gene>
    <name evidence="2" type="ORF">S01H1_58236</name>
</gene>
<dbReference type="GO" id="GO:0006260">
    <property type="term" value="P:DNA replication"/>
    <property type="evidence" value="ECO:0007669"/>
    <property type="project" value="InterPro"/>
</dbReference>
<comment type="caution">
    <text evidence="2">The sequence shown here is derived from an EMBL/GenBank/DDBJ whole genome shotgun (WGS) entry which is preliminary data.</text>
</comment>
<sequence>TLDHNDCHFVGRLTKNPVFYSKGRKGDEHCTFTLAVNRVIPNEDGPTADFIQCALWGPLAATFVEDREIGDEVMVFGALRTSRVPLGNGKVDFRWEIRVEEVEHGRKSLKNLAGRPTETKATLAVSRLTKEFSGDEE</sequence>
<dbReference type="InterPro" id="IPR011344">
    <property type="entry name" value="ssDNA-bd"/>
</dbReference>
<evidence type="ECO:0008006" key="3">
    <source>
        <dbReference type="Google" id="ProtNLM"/>
    </source>
</evidence>
<dbReference type="Pfam" id="PF00436">
    <property type="entry name" value="SSB"/>
    <property type="match status" value="1"/>
</dbReference>
<dbReference type="InterPro" id="IPR012340">
    <property type="entry name" value="NA-bd_OB-fold"/>
</dbReference>
<feature type="non-terminal residue" evidence="2">
    <location>
        <position position="1"/>
    </location>
</feature>
<name>X0VIA4_9ZZZZ</name>
<dbReference type="CDD" id="cd04496">
    <property type="entry name" value="SSB_OBF"/>
    <property type="match status" value="1"/>
</dbReference>
<dbReference type="PROSITE" id="PS50935">
    <property type="entry name" value="SSB"/>
    <property type="match status" value="1"/>
</dbReference>
<dbReference type="GO" id="GO:0003697">
    <property type="term" value="F:single-stranded DNA binding"/>
    <property type="evidence" value="ECO:0007669"/>
    <property type="project" value="InterPro"/>
</dbReference>
<reference evidence="2" key="1">
    <citation type="journal article" date="2014" name="Front. Microbiol.">
        <title>High frequency of phylogenetically diverse reductive dehalogenase-homologous genes in deep subseafloor sedimentary metagenomes.</title>
        <authorList>
            <person name="Kawai M."/>
            <person name="Futagami T."/>
            <person name="Toyoda A."/>
            <person name="Takaki Y."/>
            <person name="Nishi S."/>
            <person name="Hori S."/>
            <person name="Arai W."/>
            <person name="Tsubouchi T."/>
            <person name="Morono Y."/>
            <person name="Uchiyama I."/>
            <person name="Ito T."/>
            <person name="Fujiyama A."/>
            <person name="Inagaki F."/>
            <person name="Takami H."/>
        </authorList>
    </citation>
    <scope>NUCLEOTIDE SEQUENCE</scope>
    <source>
        <strain evidence="2">Expedition CK06-06</strain>
    </source>
</reference>
<organism evidence="2">
    <name type="scientific">marine sediment metagenome</name>
    <dbReference type="NCBI Taxonomy" id="412755"/>
    <lineage>
        <taxon>unclassified sequences</taxon>
        <taxon>metagenomes</taxon>
        <taxon>ecological metagenomes</taxon>
    </lineage>
</organism>
<dbReference type="AlphaFoldDB" id="X0VIA4"/>
<evidence type="ECO:0000256" key="1">
    <source>
        <dbReference type="ARBA" id="ARBA00023125"/>
    </source>
</evidence>
<dbReference type="SUPFAM" id="SSF50249">
    <property type="entry name" value="Nucleic acid-binding proteins"/>
    <property type="match status" value="1"/>
</dbReference>
<dbReference type="EMBL" id="BARS01038034">
    <property type="protein sequence ID" value="GAG18014.1"/>
    <property type="molecule type" value="Genomic_DNA"/>
</dbReference>
<dbReference type="Gene3D" id="2.40.50.140">
    <property type="entry name" value="Nucleic acid-binding proteins"/>
    <property type="match status" value="1"/>
</dbReference>
<protein>
    <recommendedName>
        <fullName evidence="3">Single-stranded DNA-binding protein</fullName>
    </recommendedName>
</protein>
<evidence type="ECO:0000313" key="2">
    <source>
        <dbReference type="EMBL" id="GAG18014.1"/>
    </source>
</evidence>
<accession>X0VIA4</accession>
<proteinExistence type="predicted"/>
<dbReference type="InterPro" id="IPR000424">
    <property type="entry name" value="Primosome_PriB/ssb"/>
</dbReference>